<reference evidence="9 10" key="1">
    <citation type="journal article" date="2018" name="Environ. Microbiol.">
        <title>Genomes of ubiquitous marine and hypersaline Hydrogenovibrio, Thiomicrorhabdus and Thiomicrospira spp. encode a diversity of mechanisms to sustain chemolithoautotrophy in heterogeneous environments.</title>
        <authorList>
            <person name="Scott K.M."/>
            <person name="Williams J."/>
            <person name="Porter C.M.B."/>
            <person name="Russel S."/>
            <person name="Harmer T.L."/>
            <person name="Paul J.H."/>
            <person name="Antonen K.M."/>
            <person name="Bridges M.K."/>
            <person name="Camper G.J."/>
            <person name="Campla C.K."/>
            <person name="Casella L.G."/>
            <person name="Chase E."/>
            <person name="Conrad J.W."/>
            <person name="Cruz M.C."/>
            <person name="Dunlap D.S."/>
            <person name="Duran L."/>
            <person name="Fahsbender E.M."/>
            <person name="Goldsmith D.B."/>
            <person name="Keeley R.F."/>
            <person name="Kondoff M.R."/>
            <person name="Kussy B.I."/>
            <person name="Lane M.K."/>
            <person name="Lawler S."/>
            <person name="Leigh B.A."/>
            <person name="Lewis C."/>
            <person name="Lostal L.M."/>
            <person name="Marking D."/>
            <person name="Mancera P.A."/>
            <person name="McClenthan E.C."/>
            <person name="McIntyre E.A."/>
            <person name="Mine J.A."/>
            <person name="Modi S."/>
            <person name="Moore B.D."/>
            <person name="Morgan W.A."/>
            <person name="Nelson K.M."/>
            <person name="Nguyen K.N."/>
            <person name="Ogburn N."/>
            <person name="Parrino D.G."/>
            <person name="Pedapudi A.D."/>
            <person name="Pelham R.P."/>
            <person name="Preece A.M."/>
            <person name="Rampersad E.A."/>
            <person name="Richardson J.C."/>
            <person name="Rodgers C.M."/>
            <person name="Schaffer B.L."/>
            <person name="Sheridan N.E."/>
            <person name="Solone M.R."/>
            <person name="Staley Z.R."/>
            <person name="Tabuchi M."/>
            <person name="Waide R.J."/>
            <person name="Wanjugi P.W."/>
            <person name="Young S."/>
            <person name="Clum A."/>
            <person name="Daum C."/>
            <person name="Huntemann M."/>
            <person name="Ivanova N."/>
            <person name="Kyrpides N."/>
            <person name="Mikhailova N."/>
            <person name="Palaniappan K."/>
            <person name="Pillay M."/>
            <person name="Reddy T.B.K."/>
            <person name="Shapiro N."/>
            <person name="Stamatis D."/>
            <person name="Varghese N."/>
            <person name="Woyke T."/>
            <person name="Boden R."/>
            <person name="Freyermuth S.K."/>
            <person name="Kerfeld C.A."/>
        </authorList>
    </citation>
    <scope>NUCLEOTIDE SEQUENCE [LARGE SCALE GENOMIC DNA]</scope>
    <source>
        <strain evidence="9 10">JR-2</strain>
    </source>
</reference>
<feature type="active site" description="Proton acceptor" evidence="6">
    <location>
        <position position="216"/>
    </location>
</feature>
<feature type="active site" description="Nucleophile" evidence="6">
    <location>
        <position position="70"/>
    </location>
</feature>
<comment type="subcellular location">
    <subcellularLocation>
        <location evidence="1">Membrane</location>
    </subcellularLocation>
</comment>
<dbReference type="Gene3D" id="3.10.20.310">
    <property type="entry name" value="membrane protein fhac"/>
    <property type="match status" value="1"/>
</dbReference>
<evidence type="ECO:0000256" key="5">
    <source>
        <dbReference type="ARBA" id="ARBA00023136"/>
    </source>
</evidence>
<dbReference type="PROSITE" id="PS51635">
    <property type="entry name" value="PNPLA"/>
    <property type="match status" value="1"/>
</dbReference>
<dbReference type="PANTHER" id="PTHR14226:SF29">
    <property type="entry name" value="NEUROPATHY TARGET ESTERASE SWS"/>
    <property type="match status" value="1"/>
</dbReference>
<feature type="short sequence motif" description="DGA/G" evidence="6">
    <location>
        <begin position="216"/>
        <end position="218"/>
    </location>
</feature>
<evidence type="ECO:0000256" key="7">
    <source>
        <dbReference type="SAM" id="SignalP"/>
    </source>
</evidence>
<dbReference type="InterPro" id="IPR010827">
    <property type="entry name" value="BamA/TamA_POTRA"/>
</dbReference>
<sequence length="741" mass="83159">MANVKRLLPLAFCWLFLLPTTNSLAAETETKRPKIGLVLPGGGSHGLAHIGVIKQLERLNVPIDYISGTSMGALIGGLYASGLSTREIENFVTHVNWDQTFVDENSRHFLSFRRKQDQFHYFVKGEFGLNDGYFKLPSGLLLGQQQATLLKGMTLPVSNIHDFDKLPIPFRAVATDARTGEEVVLKSGDLAQALRASMSVPGIFAPVKIDDRYLVDGGVTNNTPVNVVRNMGADIVIVSDTHTQTPEDEAMDSYLSITSQIISSMITANSLRQLATLKPGDVLIRPIIPETLSATDFDHPKEIIQIGSEAALAKTDQLKTLSDPNYRIPSNQRTWGVIDDIKIINTTHLSDDVIRHYIHQQVDQPIDRIQLETDITTLYGLGFFELITYEISRKDDRNVLTVKTTPPSWGPNFFKLKLNLASNLDDSNVFNIGLRHTYSPANGLGGEWRNEINIGQTQRLKTAFYQPLDTGQQLYIQPAFEAKSRIYDINDQNSIASVQLEQQTLTPSLEMGYNFNLNLRTYVGYDWEAGELVLGKNASSQQKETYDDNIVYIGLKYDSLDQVAFPRKGTLLDLSYHNTLYNIDKAGKVQEFKSFLSSYFSHGRHTVNFHFEATDLQADQADDIHNFYTLGGFQRLSGYAEDDLIGNKVIFARLKYLYRMSSSSNPLNFPYYLGATLEAGNIYDEENITGVDTSDVTWANTKQAGSIFIGMNSFIGPIYFAYGYHDEEHQSLYFYFGHSFN</sequence>
<dbReference type="InterPro" id="IPR016035">
    <property type="entry name" value="Acyl_Trfase/lysoPLipase"/>
</dbReference>
<dbReference type="InterPro" id="IPR002641">
    <property type="entry name" value="PNPLA_dom"/>
</dbReference>
<keyword evidence="5" id="KW-0472">Membrane</keyword>
<dbReference type="Pfam" id="PF01734">
    <property type="entry name" value="Patatin"/>
    <property type="match status" value="1"/>
</dbReference>
<dbReference type="InterPro" id="IPR050301">
    <property type="entry name" value="NTE"/>
</dbReference>
<dbReference type="Pfam" id="PF07244">
    <property type="entry name" value="POTRA"/>
    <property type="match status" value="1"/>
</dbReference>
<gene>
    <name evidence="9" type="ORF">EPV75_04980</name>
</gene>
<dbReference type="EMBL" id="CP035033">
    <property type="protein sequence ID" value="QAB15070.1"/>
    <property type="molecule type" value="Genomic_DNA"/>
</dbReference>
<feature type="domain" description="PNPLA" evidence="8">
    <location>
        <begin position="37"/>
        <end position="229"/>
    </location>
</feature>
<proteinExistence type="predicted"/>
<evidence type="ECO:0000256" key="3">
    <source>
        <dbReference type="ARBA" id="ARBA00022963"/>
    </source>
</evidence>
<feature type="signal peptide" evidence="7">
    <location>
        <begin position="1"/>
        <end position="25"/>
    </location>
</feature>
<keyword evidence="7" id="KW-0732">Signal</keyword>
<dbReference type="InterPro" id="IPR000184">
    <property type="entry name" value="Bac_surfAg_D15"/>
</dbReference>
<evidence type="ECO:0000256" key="6">
    <source>
        <dbReference type="PROSITE-ProRule" id="PRU01161"/>
    </source>
</evidence>
<evidence type="ECO:0000256" key="1">
    <source>
        <dbReference type="ARBA" id="ARBA00004370"/>
    </source>
</evidence>
<evidence type="ECO:0000256" key="4">
    <source>
        <dbReference type="ARBA" id="ARBA00023098"/>
    </source>
</evidence>
<keyword evidence="10" id="KW-1185">Reference proteome</keyword>
<dbReference type="Pfam" id="PF01103">
    <property type="entry name" value="Omp85"/>
    <property type="match status" value="1"/>
</dbReference>
<keyword evidence="4 6" id="KW-0443">Lipid metabolism</keyword>
<dbReference type="Gene3D" id="2.40.160.50">
    <property type="entry name" value="membrane protein fhac: a member of the omp85/tpsb transporter family"/>
    <property type="match status" value="1"/>
</dbReference>
<evidence type="ECO:0000256" key="2">
    <source>
        <dbReference type="ARBA" id="ARBA00022801"/>
    </source>
</evidence>
<accession>A0A410H2N7</accession>
<name>A0A410H2N7_9GAMM</name>
<dbReference type="KEGG" id="htr:EPV75_04980"/>
<keyword evidence="3 6" id="KW-0442">Lipid degradation</keyword>
<dbReference type="Proteomes" id="UP000285478">
    <property type="component" value="Chromosome"/>
</dbReference>
<feature type="chain" id="PRO_5019510754" description="PNPLA domain-containing protein" evidence="7">
    <location>
        <begin position="26"/>
        <end position="741"/>
    </location>
</feature>
<dbReference type="GO" id="GO:0016042">
    <property type="term" value="P:lipid catabolic process"/>
    <property type="evidence" value="ECO:0007669"/>
    <property type="project" value="UniProtKB-UniRule"/>
</dbReference>
<dbReference type="AlphaFoldDB" id="A0A410H2N7"/>
<feature type="short sequence motif" description="GXSXG" evidence="6">
    <location>
        <begin position="68"/>
        <end position="72"/>
    </location>
</feature>
<keyword evidence="2 6" id="KW-0378">Hydrolase</keyword>
<dbReference type="GO" id="GO:0019867">
    <property type="term" value="C:outer membrane"/>
    <property type="evidence" value="ECO:0007669"/>
    <property type="project" value="InterPro"/>
</dbReference>
<feature type="short sequence motif" description="GXGXXG" evidence="6">
    <location>
        <begin position="41"/>
        <end position="46"/>
    </location>
</feature>
<dbReference type="CDD" id="cd07205">
    <property type="entry name" value="Pat_PNPLA6_PNPLA7_NTE1_like"/>
    <property type="match status" value="1"/>
</dbReference>
<organism evidence="9 10">
    <name type="scientific">Hydrogenovibrio thermophilus</name>
    <dbReference type="NCBI Taxonomy" id="265883"/>
    <lineage>
        <taxon>Bacteria</taxon>
        <taxon>Pseudomonadati</taxon>
        <taxon>Pseudomonadota</taxon>
        <taxon>Gammaproteobacteria</taxon>
        <taxon>Thiotrichales</taxon>
        <taxon>Piscirickettsiaceae</taxon>
        <taxon>Hydrogenovibrio</taxon>
    </lineage>
</organism>
<dbReference type="RefSeq" id="WP_128384662.1">
    <property type="nucleotide sequence ID" value="NZ_CP035033.1"/>
</dbReference>
<dbReference type="Gene3D" id="3.40.1090.10">
    <property type="entry name" value="Cytosolic phospholipase A2 catalytic domain"/>
    <property type="match status" value="2"/>
</dbReference>
<evidence type="ECO:0000313" key="10">
    <source>
        <dbReference type="Proteomes" id="UP000285478"/>
    </source>
</evidence>
<protein>
    <recommendedName>
        <fullName evidence="8">PNPLA domain-containing protein</fullName>
    </recommendedName>
</protein>
<dbReference type="GO" id="GO:0016787">
    <property type="term" value="F:hydrolase activity"/>
    <property type="evidence" value="ECO:0007669"/>
    <property type="project" value="UniProtKB-UniRule"/>
</dbReference>
<evidence type="ECO:0000259" key="8">
    <source>
        <dbReference type="PROSITE" id="PS51635"/>
    </source>
</evidence>
<evidence type="ECO:0000313" key="9">
    <source>
        <dbReference type="EMBL" id="QAB15070.1"/>
    </source>
</evidence>
<dbReference type="SUPFAM" id="SSF52151">
    <property type="entry name" value="FabD/lysophospholipase-like"/>
    <property type="match status" value="1"/>
</dbReference>
<dbReference type="PANTHER" id="PTHR14226">
    <property type="entry name" value="NEUROPATHY TARGET ESTERASE/SWISS CHEESE D.MELANOGASTER"/>
    <property type="match status" value="1"/>
</dbReference>